<comment type="caution">
    <text evidence="4">The sequence shown here is derived from an EMBL/GenBank/DDBJ whole genome shotgun (WGS) entry which is preliminary data.</text>
</comment>
<dbReference type="InterPro" id="IPR000073">
    <property type="entry name" value="AB_hydrolase_1"/>
</dbReference>
<protein>
    <recommendedName>
        <fullName evidence="3">AB hydrolase-1 domain-containing protein</fullName>
    </recommendedName>
</protein>
<evidence type="ECO:0000256" key="2">
    <source>
        <dbReference type="ARBA" id="ARBA00022801"/>
    </source>
</evidence>
<dbReference type="EMBL" id="SPLM01000036">
    <property type="protein sequence ID" value="TMW65949.1"/>
    <property type="molecule type" value="Genomic_DNA"/>
</dbReference>
<dbReference type="InterPro" id="IPR051601">
    <property type="entry name" value="Serine_prot/Carboxylest_S33"/>
</dbReference>
<reference evidence="4" key="1">
    <citation type="submission" date="2019-03" db="EMBL/GenBank/DDBJ databases">
        <title>Long read genome sequence of the mycoparasitic Pythium oligandrum ATCC 38472 isolated from sugarbeet rhizosphere.</title>
        <authorList>
            <person name="Gaulin E."/>
        </authorList>
    </citation>
    <scope>NUCLEOTIDE SEQUENCE</scope>
    <source>
        <strain evidence="4">ATCC 38472_TT</strain>
    </source>
</reference>
<comment type="similarity">
    <text evidence="1">Belongs to the peptidase S33 family.</text>
</comment>
<name>A0A8K1CLY0_PYTOL</name>
<organism evidence="4 5">
    <name type="scientific">Pythium oligandrum</name>
    <name type="common">Mycoparasitic fungus</name>
    <dbReference type="NCBI Taxonomy" id="41045"/>
    <lineage>
        <taxon>Eukaryota</taxon>
        <taxon>Sar</taxon>
        <taxon>Stramenopiles</taxon>
        <taxon>Oomycota</taxon>
        <taxon>Peronosporomycetes</taxon>
        <taxon>Pythiales</taxon>
        <taxon>Pythiaceae</taxon>
        <taxon>Pythium</taxon>
    </lineage>
</organism>
<dbReference type="AlphaFoldDB" id="A0A8K1CLY0"/>
<feature type="domain" description="AB hydrolase-1" evidence="3">
    <location>
        <begin position="46"/>
        <end position="298"/>
    </location>
</feature>
<keyword evidence="5" id="KW-1185">Reference proteome</keyword>
<dbReference type="Pfam" id="PF12697">
    <property type="entry name" value="Abhydrolase_6"/>
    <property type="match status" value="1"/>
</dbReference>
<evidence type="ECO:0000313" key="5">
    <source>
        <dbReference type="Proteomes" id="UP000794436"/>
    </source>
</evidence>
<evidence type="ECO:0000259" key="3">
    <source>
        <dbReference type="Pfam" id="PF12697"/>
    </source>
</evidence>
<dbReference type="PANTHER" id="PTHR43248">
    <property type="entry name" value="2-SUCCINYL-6-HYDROXY-2,4-CYCLOHEXADIENE-1-CARBOXYLATE SYNTHASE"/>
    <property type="match status" value="1"/>
</dbReference>
<dbReference type="Proteomes" id="UP000794436">
    <property type="component" value="Unassembled WGS sequence"/>
</dbReference>
<evidence type="ECO:0000256" key="1">
    <source>
        <dbReference type="ARBA" id="ARBA00010088"/>
    </source>
</evidence>
<dbReference type="SUPFAM" id="SSF53474">
    <property type="entry name" value="alpha/beta-Hydrolases"/>
    <property type="match status" value="1"/>
</dbReference>
<accession>A0A8K1CLY0</accession>
<keyword evidence="2" id="KW-0378">Hydrolase</keyword>
<dbReference type="OrthoDB" id="8119704at2759"/>
<proteinExistence type="inferred from homology"/>
<evidence type="ECO:0000313" key="4">
    <source>
        <dbReference type="EMBL" id="TMW65949.1"/>
    </source>
</evidence>
<gene>
    <name evidence="4" type="ORF">Poli38472_003714</name>
</gene>
<dbReference type="PANTHER" id="PTHR43248:SF3">
    <property type="entry name" value="AB HYDROLASE-1 DOMAIN-CONTAINING PROTEIN"/>
    <property type="match status" value="1"/>
</dbReference>
<dbReference type="InterPro" id="IPR029058">
    <property type="entry name" value="AB_hydrolase_fold"/>
</dbReference>
<dbReference type="GO" id="GO:0016787">
    <property type="term" value="F:hydrolase activity"/>
    <property type="evidence" value="ECO:0007669"/>
    <property type="project" value="UniProtKB-KW"/>
</dbReference>
<sequence>MKLQLGLQRVATATGRRGSRAQSTLSYRVYEDTSSGKTPTKTAFVMHGILGNKMNWRTFSLKLANAKPDWRFVTLDHRAHGDSPSLNAPHTVSACSEDLLRLADELQAEPDVVIGHSFGGKVAIGYLEEAQRHSRKLPEQVWALDSLPGDVTTDYSNRKLTASIERVLPVLKTIPLPIHSKNKLIEDLQAGGLSLGEAQWLTTNLKLISTQPEAYDWKMDVPVIEELFASFLATDMWPIVLDSPPETEVHFVRAERSKMWTPRIIEYLPTLKDKGVHYHLLPKADHWVHIDNPAGLLDILLKNLPA</sequence>
<dbReference type="Gene3D" id="3.40.50.1820">
    <property type="entry name" value="alpha/beta hydrolase"/>
    <property type="match status" value="1"/>
</dbReference>